<reference evidence="13" key="2">
    <citation type="submission" date="2014-07" db="EMBL/GenBank/DDBJ databases">
        <authorList>
            <person name="Hull J."/>
        </authorList>
    </citation>
    <scope>NUCLEOTIDE SEQUENCE</scope>
</reference>
<keyword evidence="5 11" id="KW-0812">Transmembrane</keyword>
<keyword evidence="7 11" id="KW-1133">Transmembrane helix</keyword>
<keyword evidence="9" id="KW-0325">Glycoprotein</keyword>
<evidence type="ECO:0000256" key="10">
    <source>
        <dbReference type="ARBA" id="ARBA00046288"/>
    </source>
</evidence>
<reference evidence="14" key="3">
    <citation type="submission" date="2014-09" db="EMBL/GenBank/DDBJ databases">
        <authorList>
            <person name="Magalhaes I.L.F."/>
            <person name="Oliveira U."/>
            <person name="Santos F.R."/>
            <person name="Vidigal T.H.D.A."/>
            <person name="Brescovit A.D."/>
            <person name="Santos A.J."/>
        </authorList>
    </citation>
    <scope>NUCLEOTIDE SEQUENCE</scope>
</reference>
<organism evidence="13">
    <name type="scientific">Lygus hesperus</name>
    <name type="common">Western plant bug</name>
    <dbReference type="NCBI Taxonomy" id="30085"/>
    <lineage>
        <taxon>Eukaryota</taxon>
        <taxon>Metazoa</taxon>
        <taxon>Ecdysozoa</taxon>
        <taxon>Arthropoda</taxon>
        <taxon>Hexapoda</taxon>
        <taxon>Insecta</taxon>
        <taxon>Pterygota</taxon>
        <taxon>Neoptera</taxon>
        <taxon>Paraneoptera</taxon>
        <taxon>Hemiptera</taxon>
        <taxon>Heteroptera</taxon>
        <taxon>Panheteroptera</taxon>
        <taxon>Cimicomorpha</taxon>
        <taxon>Miridae</taxon>
        <taxon>Mirini</taxon>
        <taxon>Lygus</taxon>
    </lineage>
</organism>
<dbReference type="PANTHER" id="PTHR48043:SF114">
    <property type="entry name" value="IP04436P-RELATED"/>
    <property type="match status" value="1"/>
</dbReference>
<name>A0A0A9YJ56_LYGHE</name>
<evidence type="ECO:0000256" key="7">
    <source>
        <dbReference type="ARBA" id="ARBA00022989"/>
    </source>
</evidence>
<evidence type="ECO:0000256" key="5">
    <source>
        <dbReference type="ARBA" id="ARBA00022692"/>
    </source>
</evidence>
<keyword evidence="8 11" id="KW-0472">Membrane</keyword>
<keyword evidence="3" id="KW-0328">Glycosyltransferase</keyword>
<evidence type="ECO:0000256" key="2">
    <source>
        <dbReference type="ARBA" id="ARBA00009995"/>
    </source>
</evidence>
<dbReference type="GO" id="GO:0005783">
    <property type="term" value="C:endoplasmic reticulum"/>
    <property type="evidence" value="ECO:0007669"/>
    <property type="project" value="UniProtKB-SubCell"/>
</dbReference>
<dbReference type="InterPro" id="IPR002213">
    <property type="entry name" value="UDP_glucos_trans"/>
</dbReference>
<evidence type="ECO:0000256" key="9">
    <source>
        <dbReference type="ARBA" id="ARBA00023180"/>
    </source>
</evidence>
<dbReference type="GO" id="GO:0008194">
    <property type="term" value="F:UDP-glycosyltransferase activity"/>
    <property type="evidence" value="ECO:0007669"/>
    <property type="project" value="InterPro"/>
</dbReference>
<keyword evidence="12" id="KW-0732">Signal</keyword>
<dbReference type="CDD" id="cd03784">
    <property type="entry name" value="GT1_Gtf-like"/>
    <property type="match status" value="1"/>
</dbReference>
<gene>
    <name evidence="13" type="primary">Ugt1_5</name>
    <name evidence="13" type="ORF">CM83_60346</name>
</gene>
<dbReference type="EMBL" id="GBRD01010245">
    <property type="protein sequence ID" value="JAG55579.1"/>
    <property type="molecule type" value="Transcribed_RNA"/>
</dbReference>
<evidence type="ECO:0000256" key="3">
    <source>
        <dbReference type="ARBA" id="ARBA00022676"/>
    </source>
</evidence>
<feature type="transmembrane region" description="Helical" evidence="11">
    <location>
        <begin position="466"/>
        <end position="487"/>
    </location>
</feature>
<evidence type="ECO:0000256" key="11">
    <source>
        <dbReference type="SAM" id="Phobius"/>
    </source>
</evidence>
<keyword evidence="6" id="KW-0256">Endoplasmic reticulum</keyword>
<feature type="signal peptide" evidence="12">
    <location>
        <begin position="1"/>
        <end position="18"/>
    </location>
</feature>
<evidence type="ECO:0000256" key="8">
    <source>
        <dbReference type="ARBA" id="ARBA00023136"/>
    </source>
</evidence>
<dbReference type="AlphaFoldDB" id="A0A0A9YJ56"/>
<evidence type="ECO:0000256" key="1">
    <source>
        <dbReference type="ARBA" id="ARBA00004240"/>
    </source>
</evidence>
<evidence type="ECO:0000256" key="12">
    <source>
        <dbReference type="SAM" id="SignalP"/>
    </source>
</evidence>
<evidence type="ECO:0000256" key="6">
    <source>
        <dbReference type="ARBA" id="ARBA00022824"/>
    </source>
</evidence>
<evidence type="ECO:0000313" key="13">
    <source>
        <dbReference type="EMBL" id="JAG29565.1"/>
    </source>
</evidence>
<sequence>MNKFSVLRFLMIISAANSAKILGLLPFYGTSHNLVTVPLFEALAKKGHQVTVAGYFAPKIAHQNYTHIKFEPKPGVGLRGFLDSKDYENSNHMTTMYLIDDIMQGYDELIEMNNYNRILAGKYDLVIIEYFESDLFLAYANKLGVPFILIHTCEAFPWHRDTLGDPVSPSLIPQVFGQREAEMDFYGRLWNTVEVLQMMIYYRSIMLPTAQKIVTKHLGDIPPLNEITKNASLYMVNTHNSLYGPRPMNPSTIEIGGIHVFPSKPLAKDLKTLLDGAKNGVVYFSMGSVLKGSSMSADKRDAILKVFSELKETVLWKWEDELPYKPPNLHTSPWFPQRDIFAHPNIVLYIGHCGLLGIHEAVTEALPIICLPMFGDQHFNAAALKQNGMGLWLNYADINEELFRNTITQVLHNSSFKENAKRISAAFLDRPMSAMDTAVYWTEYVIRHKGAPHLRSPARWMTWYEYYNLDVIAILLAIPLIALILLYKMLVAFIRTLCCRGPGSAQKKVKRS</sequence>
<protein>
    <submittedName>
        <fullName evidence="13">UDP-glucuronosyltransferase 1-8</fullName>
    </submittedName>
</protein>
<proteinExistence type="inferred from homology"/>
<dbReference type="FunFam" id="3.40.50.2000:FF:000050">
    <property type="entry name" value="UDP-glucuronosyltransferase"/>
    <property type="match status" value="1"/>
</dbReference>
<comment type="similarity">
    <text evidence="2">Belongs to the UDP-glycosyltransferase family.</text>
</comment>
<evidence type="ECO:0000256" key="4">
    <source>
        <dbReference type="ARBA" id="ARBA00022679"/>
    </source>
</evidence>
<evidence type="ECO:0000313" key="14">
    <source>
        <dbReference type="EMBL" id="JAG55579.1"/>
    </source>
</evidence>
<dbReference type="EMBL" id="GBHO01014039">
    <property type="protein sequence ID" value="JAG29565.1"/>
    <property type="molecule type" value="Transcribed_RNA"/>
</dbReference>
<dbReference type="Pfam" id="PF00201">
    <property type="entry name" value="UDPGT"/>
    <property type="match status" value="1"/>
</dbReference>
<feature type="chain" id="PRO_5015033998" evidence="12">
    <location>
        <begin position="19"/>
        <end position="512"/>
    </location>
</feature>
<keyword evidence="4 13" id="KW-0808">Transferase</keyword>
<dbReference type="PANTHER" id="PTHR48043">
    <property type="entry name" value="EG:EG0003.4 PROTEIN-RELATED"/>
    <property type="match status" value="1"/>
</dbReference>
<comment type="subcellular location">
    <subcellularLocation>
        <location evidence="10">Endomembrane system</location>
        <topology evidence="10">Single-pass type I membrane protein</topology>
    </subcellularLocation>
    <subcellularLocation>
        <location evidence="1">Endoplasmic reticulum</location>
    </subcellularLocation>
</comment>
<reference evidence="13" key="1">
    <citation type="journal article" date="2014" name="PLoS ONE">
        <title>Transcriptome-Based Identification of ABC Transporters in the Western Tarnished Plant Bug Lygus hesperus.</title>
        <authorList>
            <person name="Hull J.J."/>
            <person name="Chaney K."/>
            <person name="Geib S.M."/>
            <person name="Fabrick J.A."/>
            <person name="Brent C.S."/>
            <person name="Walsh D."/>
            <person name="Lavine L.C."/>
        </authorList>
    </citation>
    <scope>NUCLEOTIDE SEQUENCE</scope>
</reference>
<dbReference type="Gene3D" id="3.40.50.2000">
    <property type="entry name" value="Glycogen Phosphorylase B"/>
    <property type="match status" value="2"/>
</dbReference>
<accession>A0A0A9YJ56</accession>
<dbReference type="InterPro" id="IPR050271">
    <property type="entry name" value="UDP-glycosyltransferase"/>
</dbReference>
<dbReference type="SUPFAM" id="SSF53756">
    <property type="entry name" value="UDP-Glycosyltransferase/glycogen phosphorylase"/>
    <property type="match status" value="1"/>
</dbReference>